<evidence type="ECO:0000256" key="3">
    <source>
        <dbReference type="PROSITE-ProRule" id="PRU00182"/>
    </source>
</evidence>
<dbReference type="Gene3D" id="3.40.50.150">
    <property type="entry name" value="Vaccinia Virus protein VP39"/>
    <property type="match status" value="1"/>
</dbReference>
<dbReference type="CDD" id="cd00165">
    <property type="entry name" value="S4"/>
    <property type="match status" value="1"/>
</dbReference>
<dbReference type="SUPFAM" id="SSF53335">
    <property type="entry name" value="S-adenosyl-L-methionine-dependent methyltransferases"/>
    <property type="match status" value="1"/>
</dbReference>
<dbReference type="InterPro" id="IPR029063">
    <property type="entry name" value="SAM-dependent_MTases_sf"/>
</dbReference>
<dbReference type="Pfam" id="PF01479">
    <property type="entry name" value="S4"/>
    <property type="match status" value="1"/>
</dbReference>
<dbReference type="PROSITE" id="PS50889">
    <property type="entry name" value="S4"/>
    <property type="match status" value="1"/>
</dbReference>
<evidence type="ECO:0000259" key="4">
    <source>
        <dbReference type="SMART" id="SM00363"/>
    </source>
</evidence>
<reference evidence="5 6" key="1">
    <citation type="submission" date="2014-08" db="EMBL/GenBank/DDBJ databases">
        <authorList>
            <person name="den Bakker H.C."/>
        </authorList>
    </citation>
    <scope>NUCLEOTIDE SEQUENCE [LARGE SCALE GENOMIC DNA]</scope>
    <source>
        <strain evidence="5 6">DSM 18334</strain>
    </source>
</reference>
<dbReference type="STRING" id="268407.PWYN_25790"/>
<dbReference type="Pfam" id="PF01728">
    <property type="entry name" value="FtsJ"/>
    <property type="match status" value="1"/>
</dbReference>
<dbReference type="Proteomes" id="UP000029734">
    <property type="component" value="Unassembled WGS sequence"/>
</dbReference>
<proteinExistence type="inferred from homology"/>
<dbReference type="GO" id="GO:0003723">
    <property type="term" value="F:RNA binding"/>
    <property type="evidence" value="ECO:0007669"/>
    <property type="project" value="UniProtKB-KW"/>
</dbReference>
<dbReference type="eggNOG" id="COG1189">
    <property type="taxonomic scope" value="Bacteria"/>
</dbReference>
<keyword evidence="1 3" id="KW-0694">RNA-binding</keyword>
<reference evidence="5 6" key="2">
    <citation type="submission" date="2014-10" db="EMBL/GenBank/DDBJ databases">
        <title>Comparative genomics of the Paenibacillus odorifer group.</title>
        <authorList>
            <person name="Tsai Y.-C."/>
            <person name="Martin N."/>
            <person name="Korlach J."/>
            <person name="Wiedmann M."/>
        </authorList>
    </citation>
    <scope>NUCLEOTIDE SEQUENCE [LARGE SCALE GENOMIC DNA]</scope>
    <source>
        <strain evidence="5 6">DSM 18334</strain>
    </source>
</reference>
<dbReference type="InterPro" id="IPR002942">
    <property type="entry name" value="S4_RNA-bd"/>
</dbReference>
<comment type="similarity">
    <text evidence="2">Belongs to the TlyA family.</text>
</comment>
<keyword evidence="6" id="KW-1185">Reference proteome</keyword>
<dbReference type="PANTHER" id="PTHR32319">
    <property type="entry name" value="BACTERIAL HEMOLYSIN-LIKE PROTEIN"/>
    <property type="match status" value="1"/>
</dbReference>
<dbReference type="GO" id="GO:0032259">
    <property type="term" value="P:methylation"/>
    <property type="evidence" value="ECO:0007669"/>
    <property type="project" value="UniProtKB-KW"/>
</dbReference>
<protein>
    <submittedName>
        <fullName evidence="5">RNA methyltransferase</fullName>
    </submittedName>
</protein>
<evidence type="ECO:0000256" key="1">
    <source>
        <dbReference type="ARBA" id="ARBA00022884"/>
    </source>
</evidence>
<keyword evidence="5" id="KW-0489">Methyltransferase</keyword>
<dbReference type="InterPro" id="IPR047048">
    <property type="entry name" value="TlyA"/>
</dbReference>
<keyword evidence="5" id="KW-0808">Transferase</keyword>
<feature type="domain" description="RNA-binding S4" evidence="4">
    <location>
        <begin position="6"/>
        <end position="71"/>
    </location>
</feature>
<accession>A0A098M7E2</accession>
<dbReference type="OrthoDB" id="9784736at2"/>
<dbReference type="InterPro" id="IPR036986">
    <property type="entry name" value="S4_RNA-bd_sf"/>
</dbReference>
<dbReference type="Gene3D" id="3.10.290.10">
    <property type="entry name" value="RNA-binding S4 domain"/>
    <property type="match status" value="1"/>
</dbReference>
<gene>
    <name evidence="5" type="ORF">PWYN_25790</name>
</gene>
<name>A0A098M7E2_9BACL</name>
<evidence type="ECO:0000313" key="5">
    <source>
        <dbReference type="EMBL" id="KGE17958.1"/>
    </source>
</evidence>
<dbReference type="SUPFAM" id="SSF55174">
    <property type="entry name" value="Alpha-L RNA-binding motif"/>
    <property type="match status" value="1"/>
</dbReference>
<dbReference type="PIRSF" id="PIRSF005578">
    <property type="entry name" value="TlyA"/>
    <property type="match status" value="1"/>
</dbReference>
<dbReference type="EMBL" id="JQCR01000003">
    <property type="protein sequence ID" value="KGE17958.1"/>
    <property type="molecule type" value="Genomic_DNA"/>
</dbReference>
<evidence type="ECO:0000256" key="2">
    <source>
        <dbReference type="ARBA" id="ARBA00029460"/>
    </source>
</evidence>
<dbReference type="InterPro" id="IPR004538">
    <property type="entry name" value="Hemolysin_A/TlyA"/>
</dbReference>
<dbReference type="GO" id="GO:0008168">
    <property type="term" value="F:methyltransferase activity"/>
    <property type="evidence" value="ECO:0007669"/>
    <property type="project" value="UniProtKB-KW"/>
</dbReference>
<dbReference type="AlphaFoldDB" id="A0A098M7E2"/>
<comment type="caution">
    <text evidence="5">The sequence shown here is derived from an EMBL/GenBank/DDBJ whole genome shotgun (WGS) entry which is preliminary data.</text>
</comment>
<organism evidence="5 6">
    <name type="scientific">Paenibacillus wynnii</name>
    <dbReference type="NCBI Taxonomy" id="268407"/>
    <lineage>
        <taxon>Bacteria</taxon>
        <taxon>Bacillati</taxon>
        <taxon>Bacillota</taxon>
        <taxon>Bacilli</taxon>
        <taxon>Bacillales</taxon>
        <taxon>Paenibacillaceae</taxon>
        <taxon>Paenibacillus</taxon>
    </lineage>
</organism>
<evidence type="ECO:0000313" key="6">
    <source>
        <dbReference type="Proteomes" id="UP000029734"/>
    </source>
</evidence>
<sequence length="299" mass="32886">MEHPKERIDVLLVEQGFYDSREKAKAAIMAGLVLANEERIEKAGMKVLRSSTLKVKGAVHPYVSRGGLKLEKALRHFGIDLQGRNMLDIGASTGGFTDCALQNGANYIYAIDVGYNQLDWSLRNHERVRVMERTNFRYMTPPDIDGPAPDFASIDVSFISLKIILPPLKALLQRPADIAALIKPQFEAGREKVGKSGVIRDSAIHKEVLMKVLTMAAELGYQLKGLTFSPITGGEGNIEFLVHWRLETLEDPNQSGDQQLVAPLTETALEEISALSESVVKEASSTFKVNSIHGNSSGR</sequence>
<dbReference type="NCBIfam" id="TIGR00478">
    <property type="entry name" value="tly"/>
    <property type="match status" value="1"/>
</dbReference>
<dbReference type="SMART" id="SM00363">
    <property type="entry name" value="S4"/>
    <property type="match status" value="1"/>
</dbReference>
<dbReference type="PANTHER" id="PTHR32319:SF0">
    <property type="entry name" value="BACTERIAL HEMOLYSIN-LIKE PROTEIN"/>
    <property type="match status" value="1"/>
</dbReference>
<dbReference type="RefSeq" id="WP_036657531.1">
    <property type="nucleotide sequence ID" value="NZ_JQCR01000003.1"/>
</dbReference>
<dbReference type="InterPro" id="IPR002877">
    <property type="entry name" value="RNA_MeTrfase_FtsJ_dom"/>
</dbReference>